<proteinExistence type="predicted"/>
<dbReference type="Proteomes" id="UP000239757">
    <property type="component" value="Unassembled WGS sequence"/>
</dbReference>
<dbReference type="AlphaFoldDB" id="A0A2P5X495"/>
<name>A0A2P5X495_GOSBA</name>
<organism evidence="1 2">
    <name type="scientific">Gossypium barbadense</name>
    <name type="common">Sea Island cotton</name>
    <name type="synonym">Hibiscus barbadensis</name>
    <dbReference type="NCBI Taxonomy" id="3634"/>
    <lineage>
        <taxon>Eukaryota</taxon>
        <taxon>Viridiplantae</taxon>
        <taxon>Streptophyta</taxon>
        <taxon>Embryophyta</taxon>
        <taxon>Tracheophyta</taxon>
        <taxon>Spermatophyta</taxon>
        <taxon>Magnoliopsida</taxon>
        <taxon>eudicotyledons</taxon>
        <taxon>Gunneridae</taxon>
        <taxon>Pentapetalae</taxon>
        <taxon>rosids</taxon>
        <taxon>malvids</taxon>
        <taxon>Malvales</taxon>
        <taxon>Malvaceae</taxon>
        <taxon>Malvoideae</taxon>
        <taxon>Gossypium</taxon>
    </lineage>
</organism>
<evidence type="ECO:0000313" key="1">
    <source>
        <dbReference type="EMBL" id="PPR98150.1"/>
    </source>
</evidence>
<protein>
    <submittedName>
        <fullName evidence="1">Uncharacterized protein</fullName>
    </submittedName>
</protein>
<evidence type="ECO:0000313" key="2">
    <source>
        <dbReference type="Proteomes" id="UP000239757"/>
    </source>
</evidence>
<gene>
    <name evidence="1" type="ORF">GOBAR_AA22518</name>
</gene>
<accession>A0A2P5X495</accession>
<dbReference type="EMBL" id="KZ665698">
    <property type="protein sequence ID" value="PPR98150.1"/>
    <property type="molecule type" value="Genomic_DNA"/>
</dbReference>
<sequence>MKNNQPRAMIRFEEDTPMVVEVGFHNHSVHRIGYRGGWAGHGSRGEPFPMECQAQKGSLRVNYEGRLLWSEWVKPKCLYHLDISNQMNNQPRAMIRFEEDTPMVVEVGFHNHSVHRIGYRGGWAGHGSRGEPFPMECQVPKRW</sequence>
<reference evidence="1 2" key="1">
    <citation type="submission" date="2015-01" db="EMBL/GenBank/DDBJ databases">
        <title>Genome of allotetraploid Gossypium barbadense reveals genomic plasticity and fiber elongation in cotton evolution.</title>
        <authorList>
            <person name="Chen X."/>
            <person name="Liu X."/>
            <person name="Zhao B."/>
            <person name="Zheng H."/>
            <person name="Hu Y."/>
            <person name="Lu G."/>
            <person name="Yang C."/>
            <person name="Chen J."/>
            <person name="Shan C."/>
            <person name="Zhang L."/>
            <person name="Zhou Y."/>
            <person name="Wang L."/>
            <person name="Guo W."/>
            <person name="Bai Y."/>
            <person name="Ruan J."/>
            <person name="Shangguan X."/>
            <person name="Mao Y."/>
            <person name="Jiang J."/>
            <person name="Zhu Y."/>
            <person name="Lei J."/>
            <person name="Kang H."/>
            <person name="Chen S."/>
            <person name="He X."/>
            <person name="Wang R."/>
            <person name="Wang Y."/>
            <person name="Chen J."/>
            <person name="Wang L."/>
            <person name="Yu S."/>
            <person name="Wang B."/>
            <person name="Wei J."/>
            <person name="Song S."/>
            <person name="Lu X."/>
            <person name="Gao Z."/>
            <person name="Gu W."/>
            <person name="Deng X."/>
            <person name="Ma D."/>
            <person name="Wang S."/>
            <person name="Liang W."/>
            <person name="Fang L."/>
            <person name="Cai C."/>
            <person name="Zhu X."/>
            <person name="Zhou B."/>
            <person name="Zhang Y."/>
            <person name="Chen Z."/>
            <person name="Xu S."/>
            <person name="Zhu R."/>
            <person name="Wang S."/>
            <person name="Zhang T."/>
            <person name="Zhao G."/>
        </authorList>
    </citation>
    <scope>NUCLEOTIDE SEQUENCE [LARGE SCALE GENOMIC DNA]</scope>
    <source>
        <strain evidence="2">cv. Xinhai21</strain>
        <tissue evidence="1">Leaf</tissue>
    </source>
</reference>